<keyword evidence="4" id="KW-1185">Reference proteome</keyword>
<accession>A0ABU0WVU1</accession>
<organism evidence="3 4">
    <name type="scientific">Saccharothrix yanglingensis</name>
    <dbReference type="NCBI Taxonomy" id="659496"/>
    <lineage>
        <taxon>Bacteria</taxon>
        <taxon>Bacillati</taxon>
        <taxon>Actinomycetota</taxon>
        <taxon>Actinomycetes</taxon>
        <taxon>Pseudonocardiales</taxon>
        <taxon>Pseudonocardiaceae</taxon>
        <taxon>Saccharothrix</taxon>
    </lineage>
</organism>
<feature type="transmembrane region" description="Helical" evidence="2">
    <location>
        <begin position="41"/>
        <end position="62"/>
    </location>
</feature>
<evidence type="ECO:0000256" key="2">
    <source>
        <dbReference type="SAM" id="Phobius"/>
    </source>
</evidence>
<sequence length="274" mass="27293">MSDLRVLHDAFAELERRADAVTAERAFESTSPAKSRTAPRLALVAAAVVVVAGAAAGTALLVPDDRPGTQVAASSTTDVPTADLPTTASTPPAPPGTPEELAARLRAVLGGTATFTVTEAGPGAVVMTAPAAPTAGAWSTPPPAPTSTSASTSAAGTQVGASIVGTLTADGITGGFHLIVYPGMRGEARCDGIPGSDCTTSTLPDGSSLTTQRTALQGSPTGVTQMVNLVRPDGVALILHVSNVTDPKGLGAQLADVPPLTVERMAGIVTSDLW</sequence>
<gene>
    <name evidence="3" type="ORF">CKY47_08315</name>
</gene>
<dbReference type="Proteomes" id="UP001225605">
    <property type="component" value="Unassembled WGS sequence"/>
</dbReference>
<proteinExistence type="predicted"/>
<evidence type="ECO:0000256" key="1">
    <source>
        <dbReference type="SAM" id="MobiDB-lite"/>
    </source>
</evidence>
<feature type="compositionally biased region" description="Low complexity" evidence="1">
    <location>
        <begin position="80"/>
        <end position="90"/>
    </location>
</feature>
<protein>
    <submittedName>
        <fullName evidence="3">Uncharacterized protein</fullName>
    </submittedName>
</protein>
<keyword evidence="2" id="KW-0472">Membrane</keyword>
<dbReference type="RefSeq" id="WP_306745104.1">
    <property type="nucleotide sequence ID" value="NZ_NSDM01000003.1"/>
</dbReference>
<keyword evidence="2" id="KW-0812">Transmembrane</keyword>
<dbReference type="EMBL" id="NSDM01000003">
    <property type="protein sequence ID" value="MDQ2583981.1"/>
    <property type="molecule type" value="Genomic_DNA"/>
</dbReference>
<reference evidence="3 4" key="1">
    <citation type="submission" date="2017-06" db="EMBL/GenBank/DDBJ databases">
        <title>Cultured bacterium strain Saccharothrix yanglingensis Hhs.015.</title>
        <authorList>
            <person name="Xia Y."/>
        </authorList>
    </citation>
    <scope>NUCLEOTIDE SEQUENCE [LARGE SCALE GENOMIC DNA]</scope>
    <source>
        <strain evidence="3 4">Hhs.015</strain>
    </source>
</reference>
<comment type="caution">
    <text evidence="3">The sequence shown here is derived from an EMBL/GenBank/DDBJ whole genome shotgun (WGS) entry which is preliminary data.</text>
</comment>
<evidence type="ECO:0000313" key="4">
    <source>
        <dbReference type="Proteomes" id="UP001225605"/>
    </source>
</evidence>
<name>A0ABU0WVU1_9PSEU</name>
<evidence type="ECO:0000313" key="3">
    <source>
        <dbReference type="EMBL" id="MDQ2583981.1"/>
    </source>
</evidence>
<feature type="region of interest" description="Disordered" evidence="1">
    <location>
        <begin position="63"/>
        <end position="98"/>
    </location>
</feature>
<keyword evidence="2" id="KW-1133">Transmembrane helix</keyword>